<evidence type="ECO:0000313" key="13">
    <source>
        <dbReference type="Proteomes" id="UP000191901"/>
    </source>
</evidence>
<evidence type="ECO:0000313" key="12">
    <source>
        <dbReference type="EMBL" id="ASC70138.1"/>
    </source>
</evidence>
<dbReference type="GO" id="GO:0005524">
    <property type="term" value="F:ATP binding"/>
    <property type="evidence" value="ECO:0007669"/>
    <property type="project" value="UniProtKB-UniRule"/>
</dbReference>
<dbReference type="PANTHER" id="PTHR24363:SF0">
    <property type="entry name" value="SERINE_THREONINE KINASE LIKE DOMAIN CONTAINING 1"/>
    <property type="match status" value="1"/>
</dbReference>
<comment type="catalytic activity">
    <reaction evidence="8">
        <text>L-seryl-[protein] + ATP = O-phospho-L-seryl-[protein] + ADP + H(+)</text>
        <dbReference type="Rhea" id="RHEA:17989"/>
        <dbReference type="Rhea" id="RHEA-COMP:9863"/>
        <dbReference type="Rhea" id="RHEA-COMP:11604"/>
        <dbReference type="ChEBI" id="CHEBI:15378"/>
        <dbReference type="ChEBI" id="CHEBI:29999"/>
        <dbReference type="ChEBI" id="CHEBI:30616"/>
        <dbReference type="ChEBI" id="CHEBI:83421"/>
        <dbReference type="ChEBI" id="CHEBI:456216"/>
        <dbReference type="EC" id="2.7.11.1"/>
    </reaction>
</comment>
<evidence type="ECO:0000256" key="10">
    <source>
        <dbReference type="SAM" id="MobiDB-lite"/>
    </source>
</evidence>
<feature type="compositionally biased region" description="Low complexity" evidence="10">
    <location>
        <begin position="390"/>
        <end position="401"/>
    </location>
</feature>
<keyword evidence="2" id="KW-0723">Serine/threonine-protein kinase</keyword>
<evidence type="ECO:0000256" key="5">
    <source>
        <dbReference type="ARBA" id="ARBA00022777"/>
    </source>
</evidence>
<dbReference type="Proteomes" id="UP000191901">
    <property type="component" value="Chromosome"/>
</dbReference>
<feature type="binding site" evidence="9">
    <location>
        <position position="45"/>
    </location>
    <ligand>
        <name>ATP</name>
        <dbReference type="ChEBI" id="CHEBI:30616"/>
    </ligand>
</feature>
<dbReference type="InterPro" id="IPR000719">
    <property type="entry name" value="Prot_kinase_dom"/>
</dbReference>
<evidence type="ECO:0000256" key="7">
    <source>
        <dbReference type="ARBA" id="ARBA00047899"/>
    </source>
</evidence>
<dbReference type="SUPFAM" id="SSF56112">
    <property type="entry name" value="Protein kinase-like (PK-like)"/>
    <property type="match status" value="1"/>
</dbReference>
<feature type="region of interest" description="Disordered" evidence="10">
    <location>
        <begin position="317"/>
        <end position="336"/>
    </location>
</feature>
<feature type="region of interest" description="Disordered" evidence="10">
    <location>
        <begin position="506"/>
        <end position="529"/>
    </location>
</feature>
<dbReference type="AlphaFoldDB" id="A0A1Z3HIL3"/>
<sequence length="632" mass="68838">MQSPIEIGTILQNRYRLIHVLGQGGFGRTYLAEDLGRFNERCALKEFVPQPGVDHFSDKATQLFQREAAILYQIQHPQIPQFRATFEQDQRLFLVQDYVDGTTYRDLLDQRRQQGMVFSEAEVRQFLKQMLPVLAHIHAKGIIHRDISPDNIIRRRHDQLPLLIDFGVVKEVVTRIQFAERPTQATTVGKLGYAPSEQMQSGRAYPSSDLYSLAVTAVVLLTGREPQDMFDDVNLNWTWQSYAQVSPGLAQVLNKAMSYRPGDRYQSVSEMAQALGAVGRPGTAPAARSAQPPATAPSPNVSHMKTVAVGRPYEQTAVTSARTHQHSPRTQPAAEADTSIWENPWAVTAIGLGLALIAGLGGWAVVSTLNRNPQPAATDTPSPTLDAGASTTTPSPTTSPTDTEPVEYSQRLGLSSGDSRTIRGSLRDNETITYQLAAEQGQRLTARLQGEGVLMTVLAPNGEPADNQASRVLGWQGELAFSGQYGIQLRLVQGLQDSDYSLQVSLEAPESTPEPTPTPTATPEPTQAPPEVLEQRVQFPSGQSGMRVANSVGPQRVRRYVVNAREGQILSAELSGVSGPVTLNIRLPGGQLVEDAAKVLAWQGQLPRGGDYLIDVVSPEAAEFTLSISVTD</sequence>
<organism evidence="12 13">
    <name type="scientific">Halomicronema hongdechloris C2206</name>
    <dbReference type="NCBI Taxonomy" id="1641165"/>
    <lineage>
        <taxon>Bacteria</taxon>
        <taxon>Bacillati</taxon>
        <taxon>Cyanobacteriota</taxon>
        <taxon>Cyanophyceae</taxon>
        <taxon>Nodosilineales</taxon>
        <taxon>Nodosilineaceae</taxon>
        <taxon>Halomicronema</taxon>
    </lineage>
</organism>
<dbReference type="KEGG" id="hhg:XM38_010680"/>
<feature type="compositionally biased region" description="Polar residues" evidence="10">
    <location>
        <begin position="373"/>
        <end position="383"/>
    </location>
</feature>
<name>A0A1Z3HIL3_9CYAN</name>
<dbReference type="Gene3D" id="2.60.120.380">
    <property type="match status" value="2"/>
</dbReference>
<dbReference type="Pfam" id="PF00069">
    <property type="entry name" value="Pkinase"/>
    <property type="match status" value="1"/>
</dbReference>
<dbReference type="EMBL" id="CP021983">
    <property type="protein sequence ID" value="ASC70138.1"/>
    <property type="molecule type" value="Genomic_DNA"/>
</dbReference>
<dbReference type="PROSITE" id="PS00107">
    <property type="entry name" value="PROTEIN_KINASE_ATP"/>
    <property type="match status" value="1"/>
</dbReference>
<gene>
    <name evidence="12" type="ORF">XM38_010680</name>
</gene>
<dbReference type="Gene3D" id="3.30.200.20">
    <property type="entry name" value="Phosphorylase Kinase, domain 1"/>
    <property type="match status" value="1"/>
</dbReference>
<dbReference type="InterPro" id="IPR011009">
    <property type="entry name" value="Kinase-like_dom_sf"/>
</dbReference>
<proteinExistence type="predicted"/>
<feature type="compositionally biased region" description="Pro residues" evidence="10">
    <location>
        <begin position="512"/>
        <end position="528"/>
    </location>
</feature>
<feature type="domain" description="Protein kinase" evidence="11">
    <location>
        <begin position="15"/>
        <end position="276"/>
    </location>
</feature>
<dbReference type="OrthoDB" id="507628at2"/>
<feature type="region of interest" description="Disordered" evidence="10">
    <location>
        <begin position="279"/>
        <end position="302"/>
    </location>
</feature>
<keyword evidence="3" id="KW-0808">Transferase</keyword>
<dbReference type="CDD" id="cd14014">
    <property type="entry name" value="STKc_PknB_like"/>
    <property type="match status" value="1"/>
</dbReference>
<keyword evidence="6 9" id="KW-0067">ATP-binding</keyword>
<comment type="catalytic activity">
    <reaction evidence="7">
        <text>L-threonyl-[protein] + ATP = O-phospho-L-threonyl-[protein] + ADP + H(+)</text>
        <dbReference type="Rhea" id="RHEA:46608"/>
        <dbReference type="Rhea" id="RHEA-COMP:11060"/>
        <dbReference type="Rhea" id="RHEA-COMP:11605"/>
        <dbReference type="ChEBI" id="CHEBI:15378"/>
        <dbReference type="ChEBI" id="CHEBI:30013"/>
        <dbReference type="ChEBI" id="CHEBI:30616"/>
        <dbReference type="ChEBI" id="CHEBI:61977"/>
        <dbReference type="ChEBI" id="CHEBI:456216"/>
        <dbReference type="EC" id="2.7.11.1"/>
    </reaction>
</comment>
<evidence type="ECO:0000256" key="2">
    <source>
        <dbReference type="ARBA" id="ARBA00022527"/>
    </source>
</evidence>
<protein>
    <recommendedName>
        <fullName evidence="1">non-specific serine/threonine protein kinase</fullName>
        <ecNumber evidence="1">2.7.11.1</ecNumber>
    </recommendedName>
</protein>
<dbReference type="PROSITE" id="PS50011">
    <property type="entry name" value="PROTEIN_KINASE_DOM"/>
    <property type="match status" value="1"/>
</dbReference>
<feature type="region of interest" description="Disordered" evidence="10">
    <location>
        <begin position="373"/>
        <end position="408"/>
    </location>
</feature>
<dbReference type="PANTHER" id="PTHR24363">
    <property type="entry name" value="SERINE/THREONINE PROTEIN KINASE"/>
    <property type="match status" value="1"/>
</dbReference>
<accession>A0A1Z3HIL3</accession>
<evidence type="ECO:0000256" key="3">
    <source>
        <dbReference type="ARBA" id="ARBA00022679"/>
    </source>
</evidence>
<reference evidence="12 13" key="1">
    <citation type="journal article" date="2016" name="Biochim. Biophys. Acta">
        <title>Characterization of red-shifted phycobilisomes isolated from the chlorophyll f-containing cyanobacterium Halomicronema hongdechloris.</title>
        <authorList>
            <person name="Li Y."/>
            <person name="Lin Y."/>
            <person name="Garvey C.J."/>
            <person name="Birch D."/>
            <person name="Corkery R.W."/>
            <person name="Loughlin P.C."/>
            <person name="Scheer H."/>
            <person name="Willows R.D."/>
            <person name="Chen M."/>
        </authorList>
    </citation>
    <scope>NUCLEOTIDE SEQUENCE [LARGE SCALE GENOMIC DNA]</scope>
    <source>
        <strain evidence="12 13">C2206</strain>
    </source>
</reference>
<dbReference type="RefSeq" id="WP_080806449.1">
    <property type="nucleotide sequence ID" value="NZ_CP021983.2"/>
</dbReference>
<evidence type="ECO:0000256" key="9">
    <source>
        <dbReference type="PROSITE-ProRule" id="PRU10141"/>
    </source>
</evidence>
<evidence type="ECO:0000259" key="11">
    <source>
        <dbReference type="PROSITE" id="PS50011"/>
    </source>
</evidence>
<dbReference type="GO" id="GO:0004674">
    <property type="term" value="F:protein serine/threonine kinase activity"/>
    <property type="evidence" value="ECO:0007669"/>
    <property type="project" value="UniProtKB-KW"/>
</dbReference>
<dbReference type="STRING" id="1641165.XM38_04890"/>
<dbReference type="Gene3D" id="1.10.510.10">
    <property type="entry name" value="Transferase(Phosphotransferase) domain 1"/>
    <property type="match status" value="1"/>
</dbReference>
<evidence type="ECO:0000256" key="8">
    <source>
        <dbReference type="ARBA" id="ARBA00048679"/>
    </source>
</evidence>
<keyword evidence="13" id="KW-1185">Reference proteome</keyword>
<evidence type="ECO:0000256" key="6">
    <source>
        <dbReference type="ARBA" id="ARBA00022840"/>
    </source>
</evidence>
<evidence type="ECO:0000256" key="1">
    <source>
        <dbReference type="ARBA" id="ARBA00012513"/>
    </source>
</evidence>
<dbReference type="EC" id="2.7.11.1" evidence="1"/>
<keyword evidence="4 9" id="KW-0547">Nucleotide-binding</keyword>
<keyword evidence="5 12" id="KW-0418">Kinase</keyword>
<dbReference type="InterPro" id="IPR017441">
    <property type="entry name" value="Protein_kinase_ATP_BS"/>
</dbReference>
<evidence type="ECO:0000256" key="4">
    <source>
        <dbReference type="ARBA" id="ARBA00022741"/>
    </source>
</evidence>